<dbReference type="Proteomes" id="UP001212997">
    <property type="component" value="Unassembled WGS sequence"/>
</dbReference>
<dbReference type="Pfam" id="PF14327">
    <property type="entry name" value="CSTF2_hinge"/>
    <property type="match status" value="1"/>
</dbReference>
<organism evidence="3 4">
    <name type="scientific">Meripilus lineatus</name>
    <dbReference type="NCBI Taxonomy" id="2056292"/>
    <lineage>
        <taxon>Eukaryota</taxon>
        <taxon>Fungi</taxon>
        <taxon>Dikarya</taxon>
        <taxon>Basidiomycota</taxon>
        <taxon>Agaricomycotina</taxon>
        <taxon>Agaricomycetes</taxon>
        <taxon>Polyporales</taxon>
        <taxon>Meripilaceae</taxon>
        <taxon>Meripilus</taxon>
    </lineage>
</organism>
<evidence type="ECO:0000259" key="2">
    <source>
        <dbReference type="Pfam" id="PF14327"/>
    </source>
</evidence>
<gene>
    <name evidence="3" type="ORF">NLI96_g4957</name>
</gene>
<feature type="domain" description="Cleavage stimulation factor subunit 2 hinge" evidence="2">
    <location>
        <begin position="7"/>
        <end position="59"/>
    </location>
</feature>
<protein>
    <recommendedName>
        <fullName evidence="2">Cleavage stimulation factor subunit 2 hinge domain-containing protein</fullName>
    </recommendedName>
</protein>
<dbReference type="EMBL" id="JANAWD010000153">
    <property type="protein sequence ID" value="KAJ3485430.1"/>
    <property type="molecule type" value="Genomic_DNA"/>
</dbReference>
<sequence>MSAQTHQEDQLIDLLLQLKKTTPEQAKSILNAQPQIAYALMSVMVNLNAVNVEVIQNILSNYGSPQAQQLSQNVSQPPAGPSRVQSQAPSRGPTPASASQGPSFASHAYPSSTAVQSLGGPQTSQPPGLGSVVPPNKPAAPPIPDALAAIPGEQKVYSVHTRVY</sequence>
<evidence type="ECO:0000256" key="1">
    <source>
        <dbReference type="SAM" id="MobiDB-lite"/>
    </source>
</evidence>
<feature type="compositionally biased region" description="Pro residues" evidence="1">
    <location>
        <begin position="135"/>
        <end position="144"/>
    </location>
</feature>
<keyword evidence="4" id="KW-1185">Reference proteome</keyword>
<feature type="region of interest" description="Disordered" evidence="1">
    <location>
        <begin position="66"/>
        <end position="146"/>
    </location>
</feature>
<dbReference type="InterPro" id="IPR025742">
    <property type="entry name" value="CSTF2_hinge"/>
</dbReference>
<evidence type="ECO:0000313" key="3">
    <source>
        <dbReference type="EMBL" id="KAJ3485430.1"/>
    </source>
</evidence>
<comment type="caution">
    <text evidence="3">The sequence shown here is derived from an EMBL/GenBank/DDBJ whole genome shotgun (WGS) entry which is preliminary data.</text>
</comment>
<proteinExistence type="predicted"/>
<feature type="compositionally biased region" description="Polar residues" evidence="1">
    <location>
        <begin position="96"/>
        <end position="126"/>
    </location>
</feature>
<accession>A0AAD5V471</accession>
<dbReference type="AlphaFoldDB" id="A0AAD5V471"/>
<reference evidence="3" key="1">
    <citation type="submission" date="2022-07" db="EMBL/GenBank/DDBJ databases">
        <title>Genome Sequence of Physisporinus lineatus.</title>
        <authorList>
            <person name="Buettner E."/>
        </authorList>
    </citation>
    <scope>NUCLEOTIDE SEQUENCE</scope>
    <source>
        <strain evidence="3">VT162</strain>
    </source>
</reference>
<evidence type="ECO:0000313" key="4">
    <source>
        <dbReference type="Proteomes" id="UP001212997"/>
    </source>
</evidence>
<name>A0AAD5V471_9APHY</name>
<feature type="compositionally biased region" description="Polar residues" evidence="1">
    <location>
        <begin position="66"/>
        <end position="76"/>
    </location>
</feature>